<proteinExistence type="predicted"/>
<feature type="non-terminal residue" evidence="2">
    <location>
        <position position="71"/>
    </location>
</feature>
<dbReference type="Proteomes" id="UP000823775">
    <property type="component" value="Unassembled WGS sequence"/>
</dbReference>
<evidence type="ECO:0000313" key="2">
    <source>
        <dbReference type="EMBL" id="MCE2054883.1"/>
    </source>
</evidence>
<evidence type="ECO:0000256" key="1">
    <source>
        <dbReference type="SAM" id="MobiDB-lite"/>
    </source>
</evidence>
<keyword evidence="3" id="KW-1185">Reference proteome</keyword>
<gene>
    <name evidence="2" type="ORF">HAX54_038765</name>
</gene>
<feature type="region of interest" description="Disordered" evidence="1">
    <location>
        <begin position="1"/>
        <end position="24"/>
    </location>
</feature>
<reference evidence="2 3" key="1">
    <citation type="journal article" date="2021" name="BMC Genomics">
        <title>Datura genome reveals duplications of psychoactive alkaloid biosynthetic genes and high mutation rate following tissue culture.</title>
        <authorList>
            <person name="Rajewski A."/>
            <person name="Carter-House D."/>
            <person name="Stajich J."/>
            <person name="Litt A."/>
        </authorList>
    </citation>
    <scope>NUCLEOTIDE SEQUENCE [LARGE SCALE GENOMIC DNA]</scope>
    <source>
        <strain evidence="2">AR-01</strain>
    </source>
</reference>
<evidence type="ECO:0000313" key="3">
    <source>
        <dbReference type="Proteomes" id="UP000823775"/>
    </source>
</evidence>
<accession>A0ABS8W020</accession>
<dbReference type="EMBL" id="JACEIK010005316">
    <property type="protein sequence ID" value="MCE2054883.1"/>
    <property type="molecule type" value="Genomic_DNA"/>
</dbReference>
<protein>
    <submittedName>
        <fullName evidence="2">Uncharacterized protein</fullName>
    </submittedName>
</protein>
<name>A0ABS8W020_DATST</name>
<organism evidence="2 3">
    <name type="scientific">Datura stramonium</name>
    <name type="common">Jimsonweed</name>
    <name type="synonym">Common thornapple</name>
    <dbReference type="NCBI Taxonomy" id="4076"/>
    <lineage>
        <taxon>Eukaryota</taxon>
        <taxon>Viridiplantae</taxon>
        <taxon>Streptophyta</taxon>
        <taxon>Embryophyta</taxon>
        <taxon>Tracheophyta</taxon>
        <taxon>Spermatophyta</taxon>
        <taxon>Magnoliopsida</taxon>
        <taxon>eudicotyledons</taxon>
        <taxon>Gunneridae</taxon>
        <taxon>Pentapetalae</taxon>
        <taxon>asterids</taxon>
        <taxon>lamiids</taxon>
        <taxon>Solanales</taxon>
        <taxon>Solanaceae</taxon>
        <taxon>Solanoideae</taxon>
        <taxon>Datureae</taxon>
        <taxon>Datura</taxon>
    </lineage>
</organism>
<feature type="non-terminal residue" evidence="2">
    <location>
        <position position="1"/>
    </location>
</feature>
<comment type="caution">
    <text evidence="2">The sequence shown here is derived from an EMBL/GenBank/DDBJ whole genome shotgun (WGS) entry which is preliminary data.</text>
</comment>
<feature type="region of interest" description="Disordered" evidence="1">
    <location>
        <begin position="49"/>
        <end position="71"/>
    </location>
</feature>
<sequence length="71" mass="7752">VGYGGGEQNNQRNRGPPPTNSRDAKIEAILNQRHENDRCIVVAMRSGKTTLEQHVPVTGSKADENNLGPEE</sequence>